<dbReference type="NCBIfam" id="TIGR01640">
    <property type="entry name" value="F_box_assoc_1"/>
    <property type="match status" value="1"/>
</dbReference>
<evidence type="ECO:0000259" key="1">
    <source>
        <dbReference type="Pfam" id="PF08268"/>
    </source>
</evidence>
<dbReference type="Pfam" id="PF08268">
    <property type="entry name" value="FBA_3"/>
    <property type="match status" value="1"/>
</dbReference>
<feature type="domain" description="F-box associated beta-propeller type 3" evidence="1">
    <location>
        <begin position="157"/>
        <end position="435"/>
    </location>
</feature>
<dbReference type="Proteomes" id="UP000541444">
    <property type="component" value="Unassembled WGS sequence"/>
</dbReference>
<sequence>MVQVSSSFVSSKVSTRELRIEVTTLGGTGGKRLVGIVPCAIGSDSILSNGSLYWVSTTTRNQLSGLLRYQLGLLGECLSLADCSSENHIDIWVMTDCNRNKSWTKKYTSTSLPEGFCWKKFKPICFLDNALSSDGWLLHELHDELYFLKDTDQGLIISRKVKFDISGDFHKYIFTLTNTNSGFLMVIYGEHDNPSCFILNSATGKHVQIKNVVIHNGISFGIGFCVRSQEFKMVQILNSRQPRATESRIEVRTLVGTGGKRLVGIVPYATIDDPVLLNESFYWASSTSHNRVKGEVPLLRIVSFDLDSEEFREIPTPALPLTSDWMDDPLFQLKESYYRLGLLGGCLSLADCSSVNKMEIWVMSDDNGKRSWTIKYRVIPMPEELYWEKLKPIYFLENGEILLLTYPYARWFSYCPASGRFRKHEISGLSKQLATFVCDMFPFSGDLDLPGAIKGLVSTATPTGISAN</sequence>
<dbReference type="InterPro" id="IPR017451">
    <property type="entry name" value="F-box-assoc_interact_dom"/>
</dbReference>
<dbReference type="EMBL" id="JACGCM010000764">
    <property type="protein sequence ID" value="KAF6167196.1"/>
    <property type="molecule type" value="Genomic_DNA"/>
</dbReference>
<reference evidence="2 3" key="1">
    <citation type="journal article" date="2020" name="IScience">
        <title>Genome Sequencing of the Endangered Kingdonia uniflora (Circaeasteraceae, Ranunculales) Reveals Potential Mechanisms of Evolutionary Specialization.</title>
        <authorList>
            <person name="Sun Y."/>
            <person name="Deng T."/>
            <person name="Zhang A."/>
            <person name="Moore M.J."/>
            <person name="Landis J.B."/>
            <person name="Lin N."/>
            <person name="Zhang H."/>
            <person name="Zhang X."/>
            <person name="Huang J."/>
            <person name="Zhang X."/>
            <person name="Sun H."/>
            <person name="Wang H."/>
        </authorList>
    </citation>
    <scope>NUCLEOTIDE SEQUENCE [LARGE SCALE GENOMIC DNA]</scope>
    <source>
        <strain evidence="2">TB1705</strain>
        <tissue evidence="2">Leaf</tissue>
    </source>
</reference>
<proteinExistence type="predicted"/>
<dbReference type="InterPro" id="IPR013187">
    <property type="entry name" value="F-box-assoc_dom_typ3"/>
</dbReference>
<evidence type="ECO:0000313" key="3">
    <source>
        <dbReference type="Proteomes" id="UP000541444"/>
    </source>
</evidence>
<accession>A0A7J7NJ55</accession>
<dbReference type="PANTHER" id="PTHR31111:SF136">
    <property type="entry name" value="F-BOX ASSOCIATED DOMAIN-CONTAINING PROTEIN"/>
    <property type="match status" value="1"/>
</dbReference>
<gene>
    <name evidence="2" type="ORF">GIB67_029834</name>
</gene>
<name>A0A7J7NJ55_9MAGN</name>
<evidence type="ECO:0000313" key="2">
    <source>
        <dbReference type="EMBL" id="KAF6167196.1"/>
    </source>
</evidence>
<keyword evidence="3" id="KW-1185">Reference proteome</keyword>
<dbReference type="PANTHER" id="PTHR31111">
    <property type="entry name" value="BNAA05G37150D PROTEIN-RELATED"/>
    <property type="match status" value="1"/>
</dbReference>
<comment type="caution">
    <text evidence="2">The sequence shown here is derived from an EMBL/GenBank/DDBJ whole genome shotgun (WGS) entry which is preliminary data.</text>
</comment>
<dbReference type="AlphaFoldDB" id="A0A7J7NJ55"/>
<protein>
    <recommendedName>
        <fullName evidence="1">F-box associated beta-propeller type 3 domain-containing protein</fullName>
    </recommendedName>
</protein>
<organism evidence="2 3">
    <name type="scientific">Kingdonia uniflora</name>
    <dbReference type="NCBI Taxonomy" id="39325"/>
    <lineage>
        <taxon>Eukaryota</taxon>
        <taxon>Viridiplantae</taxon>
        <taxon>Streptophyta</taxon>
        <taxon>Embryophyta</taxon>
        <taxon>Tracheophyta</taxon>
        <taxon>Spermatophyta</taxon>
        <taxon>Magnoliopsida</taxon>
        <taxon>Ranunculales</taxon>
        <taxon>Circaeasteraceae</taxon>
        <taxon>Kingdonia</taxon>
    </lineage>
</organism>